<dbReference type="Pfam" id="PF00196">
    <property type="entry name" value="GerE"/>
    <property type="match status" value="1"/>
</dbReference>
<dbReference type="Gene3D" id="1.10.10.10">
    <property type="entry name" value="Winged helix-like DNA-binding domain superfamily/Winged helix DNA-binding domain"/>
    <property type="match status" value="1"/>
</dbReference>
<dbReference type="Proteomes" id="UP000062255">
    <property type="component" value="Chromosome"/>
</dbReference>
<evidence type="ECO:0000313" key="5">
    <source>
        <dbReference type="Proteomes" id="UP000062255"/>
    </source>
</evidence>
<dbReference type="GO" id="GO:0004016">
    <property type="term" value="F:adenylate cyclase activity"/>
    <property type="evidence" value="ECO:0007669"/>
    <property type="project" value="TreeGrafter"/>
</dbReference>
<dbReference type="PATRIC" id="fig|134601.6.peg.6778"/>
<evidence type="ECO:0000256" key="2">
    <source>
        <dbReference type="ARBA" id="ARBA00022840"/>
    </source>
</evidence>
<protein>
    <recommendedName>
        <fullName evidence="3">HTH luxR-type domain-containing protein</fullName>
    </recommendedName>
</protein>
<dbReference type="PROSITE" id="PS00622">
    <property type="entry name" value="HTH_LUXR_1"/>
    <property type="match status" value="1"/>
</dbReference>
<dbReference type="PANTHER" id="PTHR16305:SF35">
    <property type="entry name" value="TRANSCRIPTIONAL ACTIVATOR DOMAIN"/>
    <property type="match status" value="1"/>
</dbReference>
<dbReference type="EMBL" id="CP012150">
    <property type="protein sequence ID" value="AKS35892.1"/>
    <property type="molecule type" value="Genomic_DNA"/>
</dbReference>
<dbReference type="InterPro" id="IPR049050">
    <property type="entry name" value="nSTAND3"/>
</dbReference>
<dbReference type="SUPFAM" id="SSF52540">
    <property type="entry name" value="P-loop containing nucleoside triphosphate hydrolases"/>
    <property type="match status" value="1"/>
</dbReference>
<accession>A0A0K0XEU9</accession>
<reference evidence="4 5" key="1">
    <citation type="submission" date="2015-07" db="EMBL/GenBank/DDBJ databases">
        <title>Complete genome sequence of Mycobacterium goodii X7B, a facultative thermophilic biodesulfurizing bacterium.</title>
        <authorList>
            <person name="Yu B."/>
            <person name="Li F."/>
            <person name="Xu P."/>
        </authorList>
    </citation>
    <scope>NUCLEOTIDE SEQUENCE [LARGE SCALE GENOMIC DNA]</scope>
    <source>
        <strain evidence="4 5">X7B</strain>
    </source>
</reference>
<sequence length="868" mass="93712">MLGRSGHDDVDVLSLVGRDHEIARARALLAENQVVVVSGDWGSGKTALLDVLAREAARNGRSVVRLAGRRDAADTVSTVLRQLMPTPDVPPRSATPLVVADDADGLDPSSRQALAALAPSHAALVLSVDVEASVPEFEQGHPVIELGPLDLPFAQALLDRQPRPPTGRSRLRVLDQAAGNPLALIELARNADDDQYLLAPSRRMEHALISRLADLPAHTRLALLLAATDPLAGGLDQIDPEAWSLAERAGLVRFIGQQVHFRHPLLRAAVYHNASLEQRREAHRTLARALSARPDRQAWHAAEAARRPDEGVAARLASAADRVLRDEGYAAAAAVRERAAELSPAAQDRAMRLVEAACHTIWLRQPQWTHELLRQADLSGADLVTRARAALLAGRALALSHQYAAALSVLSEAVEQAAVADPVLALDMLGTGAIVAYHSGSPAARAGVRRLLARVTGRSDEDGIELRRAWTVALTDPIGDRAALIDELPRLVERAAADPQRLIAVGTVAWLLDETPLALDLFDDGLNRWRMHAPVPHSLVCAAWSAYFEMGRWDTAQRMAEHASAETASADLPEAAASALLMRASVLALRGQAASAIDLATDASALIDPMAQTMLHVRTQWVLGAAAVADGDHDSAFDHFRSAFTAEGEPVHFHASYAVLADFAAAAARTGRSGEVALLLDAARRALDGNTSPRLASLLYRAAALSAGDEAGAERNFRAALEMDGVERWPFEHAQVQLDYAEWLRRRRRILEARPLLLAALDAFRRLGARPWTHRAEGELRAAGVGVPVTMPVSLSELTTQQQQIVRLASQGMTNREIGEQLFLSRRTVESHLYRSFPKLGVTSRAQLRDLLPSSADRVDSSEMRAKG</sequence>
<proteinExistence type="predicted"/>
<dbReference type="GO" id="GO:0003677">
    <property type="term" value="F:DNA binding"/>
    <property type="evidence" value="ECO:0007669"/>
    <property type="project" value="InterPro"/>
</dbReference>
<dbReference type="InterPro" id="IPR000792">
    <property type="entry name" value="Tscrpt_reg_LuxR_C"/>
</dbReference>
<evidence type="ECO:0000313" key="4">
    <source>
        <dbReference type="EMBL" id="AKS35892.1"/>
    </source>
</evidence>
<dbReference type="KEGG" id="mgo:AFA91_32735"/>
<dbReference type="SMART" id="SM00421">
    <property type="entry name" value="HTH_LUXR"/>
    <property type="match status" value="1"/>
</dbReference>
<gene>
    <name evidence="4" type="ORF">AFA91_32735</name>
</gene>
<organism evidence="4 5">
    <name type="scientific">Mycolicibacterium goodii</name>
    <name type="common">Mycobacterium goodii</name>
    <dbReference type="NCBI Taxonomy" id="134601"/>
    <lineage>
        <taxon>Bacteria</taxon>
        <taxon>Bacillati</taxon>
        <taxon>Actinomycetota</taxon>
        <taxon>Actinomycetes</taxon>
        <taxon>Mycobacteriales</taxon>
        <taxon>Mycobacteriaceae</taxon>
        <taxon>Mycolicibacterium</taxon>
    </lineage>
</organism>
<dbReference type="InterPro" id="IPR027417">
    <property type="entry name" value="P-loop_NTPase"/>
</dbReference>
<evidence type="ECO:0000256" key="1">
    <source>
        <dbReference type="ARBA" id="ARBA00022741"/>
    </source>
</evidence>
<dbReference type="InterPro" id="IPR011990">
    <property type="entry name" value="TPR-like_helical_dom_sf"/>
</dbReference>
<keyword evidence="2" id="KW-0067">ATP-binding</keyword>
<dbReference type="RefSeq" id="WP_049748337.1">
    <property type="nucleotide sequence ID" value="NZ_CP012150.1"/>
</dbReference>
<feature type="domain" description="HTH luxR-type" evidence="3">
    <location>
        <begin position="791"/>
        <end position="856"/>
    </location>
</feature>
<dbReference type="PANTHER" id="PTHR16305">
    <property type="entry name" value="TESTICULAR SOLUBLE ADENYLYL CYCLASE"/>
    <property type="match status" value="1"/>
</dbReference>
<dbReference type="PROSITE" id="PS50043">
    <property type="entry name" value="HTH_LUXR_2"/>
    <property type="match status" value="1"/>
</dbReference>
<dbReference type="AlphaFoldDB" id="A0A0K0XEU9"/>
<dbReference type="SUPFAM" id="SSF46894">
    <property type="entry name" value="C-terminal effector domain of the bipartite response regulators"/>
    <property type="match status" value="1"/>
</dbReference>
<dbReference type="InterPro" id="IPR016032">
    <property type="entry name" value="Sig_transdc_resp-reg_C-effctor"/>
</dbReference>
<dbReference type="SUPFAM" id="SSF48452">
    <property type="entry name" value="TPR-like"/>
    <property type="match status" value="1"/>
</dbReference>
<dbReference type="STRING" id="134601.AFA91_32735"/>
<dbReference type="GO" id="GO:0006355">
    <property type="term" value="P:regulation of DNA-templated transcription"/>
    <property type="evidence" value="ECO:0007669"/>
    <property type="project" value="InterPro"/>
</dbReference>
<dbReference type="InterPro" id="IPR036388">
    <property type="entry name" value="WH-like_DNA-bd_sf"/>
</dbReference>
<dbReference type="Gene3D" id="3.40.50.300">
    <property type="entry name" value="P-loop containing nucleotide triphosphate hydrolases"/>
    <property type="match status" value="1"/>
</dbReference>
<keyword evidence="1" id="KW-0547">Nucleotide-binding</keyword>
<dbReference type="GO" id="GO:0005737">
    <property type="term" value="C:cytoplasm"/>
    <property type="evidence" value="ECO:0007669"/>
    <property type="project" value="TreeGrafter"/>
</dbReference>
<dbReference type="Pfam" id="PF20720">
    <property type="entry name" value="nSTAND3"/>
    <property type="match status" value="1"/>
</dbReference>
<name>A0A0K0XEU9_MYCGD</name>
<dbReference type="CDD" id="cd06170">
    <property type="entry name" value="LuxR_C_like"/>
    <property type="match status" value="1"/>
</dbReference>
<dbReference type="GO" id="GO:0005524">
    <property type="term" value="F:ATP binding"/>
    <property type="evidence" value="ECO:0007669"/>
    <property type="project" value="UniProtKB-KW"/>
</dbReference>
<evidence type="ECO:0000259" key="3">
    <source>
        <dbReference type="PROSITE" id="PS50043"/>
    </source>
</evidence>
<dbReference type="OrthoDB" id="134933at2"/>
<dbReference type="Gene3D" id="1.25.40.10">
    <property type="entry name" value="Tetratricopeptide repeat domain"/>
    <property type="match status" value="1"/>
</dbReference>
<dbReference type="PRINTS" id="PR00038">
    <property type="entry name" value="HTHLUXR"/>
</dbReference>